<dbReference type="InterPro" id="IPR011889">
    <property type="entry name" value="Liste_lipo_26"/>
</dbReference>
<keyword evidence="1" id="KW-0472">Membrane</keyword>
<evidence type="ECO:0000313" key="3">
    <source>
        <dbReference type="Proteomes" id="UP000501728"/>
    </source>
</evidence>
<reference evidence="2 3" key="1">
    <citation type="submission" date="2020-04" db="EMBL/GenBank/DDBJ databases">
        <title>Novel Mycoplasma species detected in Phocoena phocoena (harbor porpoise) from the USA.</title>
        <authorList>
            <person name="Volokhov D.V."/>
        </authorList>
    </citation>
    <scope>NUCLEOTIDE SEQUENCE [LARGE SCALE GENOMIC DNA]</scope>
    <source>
        <strain evidence="2 3">C264-NAS</strain>
    </source>
</reference>
<evidence type="ECO:0000256" key="1">
    <source>
        <dbReference type="SAM" id="Phobius"/>
    </source>
</evidence>
<dbReference type="KEGG" id="mphn:HGG64_02320"/>
<dbReference type="RefSeq" id="WP_169580348.1">
    <property type="nucleotide sequence ID" value="NZ_CP051480.1"/>
</dbReference>
<keyword evidence="3" id="KW-1185">Reference proteome</keyword>
<name>A0A858U5I3_9MOLU</name>
<organism evidence="2 3">
    <name type="scientific">Mycoplasma phocoeninasale</name>
    <dbReference type="NCBI Taxonomy" id="2726117"/>
    <lineage>
        <taxon>Bacteria</taxon>
        <taxon>Bacillati</taxon>
        <taxon>Mycoplasmatota</taxon>
        <taxon>Mollicutes</taxon>
        <taxon>Mycoplasmataceae</taxon>
        <taxon>Mycoplasma</taxon>
    </lineage>
</organism>
<protein>
    <submittedName>
        <fullName evidence="2">BspA family leucine-rich repeat surface protein</fullName>
    </submittedName>
</protein>
<sequence length="2519" mass="283961">MKNKKKLLEIFLVISTINLPLLLMSTKIDNQNNKRLINQKSFLKPLEYDSKFLVKKATYKGTKCTQIGYFTNANGEVQIEQFANNVTEVPKELPEEITSLKNAFKDCSNFNQNLSIWNVRKITDMSSMFENATLFNNGGSDLKWDSGYLKTTSKMFKNAVNFNQDISDLRAWEVIDMSSMFEGASSFNNGDKRLKISLGHVINMSKMFKDAISFDKTVTSLNAITAENMSSMFEGATSFNNGGEEFLWNCSDNIKDISSMFKNATSFNQDVSNLKISNVEDMSSMFEGATSFDNGGRELDWRITWIRSSKVKNMSKMFKNATNFDKDMSNVIVSNVEDMSSMFEGASSFNNGSKPLMWKNETSKVKNMSSMFKGATAFNQLITSIDMSNVEDMSSMFEGASSFNNRNTEMKLKNDKVLKLSAMFKNASNFNQKISDIDTKNVEDMASMFEGANNFNQDISSWNVKNVEDMSSMFRGAKKFNQDISTWNVKNVGDMSSMFEGASSFNQNISKWNVDNVKKYDNFYNNSLIAKFLENIPPKFLTKDNERSIANLELDINIGNIDTTDRDKIIEIIKEKNKNSKIRWDVLDFDISNLNDEYVEIIISDKSKKIYENEIKFKVALKKNLTKEIKVNGLGKVNAINEEEIKRVVNEANADKKIKWEQLKITINGNNITIKAVDGSADYSNTTHLSFNVVAKIDLTKEIKVNGLGKVNEVTEDEIKRIVNEANAGNSIKWEQLKITINGNKITIKAVDDSADYSNTSELSFEISAKQNLNTIIKINETLKVEELTISEVQKLIKAKYPQIDINQLEFTITDQQNGHILVKAKNDSKDYIGEVNFNVAAKIDLTKEIKVNGLGKVNEVTEDEIKRIVNEANAGKSIKWEQLKITINGNKITIKAVDDSADYSNTSELSFEISAKQNLNTIIKINETLKVEELTISEVQKLIKAKYPQIDINQLEFTITDQQNGHILVKAKNDSKDYIGEVNFNVTAKIDLTKEIKVNGLGKVNEVTEDEIKRIVNEANAGNSIKWEQLKITINGNKITIKAVDDSADYSNTSELSFEISAKQNLNTIIKINETLKVEELTISEVQKLIKAKYPQIDINQLEFTIADQQNGHILVKAKNDSKDYIGEVNFNVTAKIDLTKEIKVNGLGKVNEVTEDEIKRIVNEANAGKSIKWEQLKITINGNKITIKAVDDSADYSNTSELSFEISAKQNLNTIIKINETLKVEELTISEVQKLIKAKYPQIDINQLEFTITDQQNGHILVKAKNDSKDYIGEVNFNVAAKIDLTKEIKVNGLGKVNEVTEDEIKRIVNEANAGNSIKWEQLKITINGNKITIKAVDDSADYSNTSELSFEISAKQNLNTIIKINETLKVEELTISEVQKLIKAKYPQIDIEQLEFTITDQQNGHILVKAKNDSKDYIGEVNFNVAAKIDLTKEIKVNGLGKVNEVTEDEIKRVVNEANAGKSIKWEQLKITINGNKITIKAVDDSADYSNTSELSFEISAKQNLNTIIKINETLKVEELTISEVQKLIKAKYPQIDIEQLEFTITDQQNGHILVKAKNDSKDYIGEVNFNVAAKIDLTKEIKVNGLGKVNEVTEDEIKRVVNEANAGKEIKWEQLKITINGNKITIKAVDDSADYSNTSELSFEISAKQNLNTIIKINETLKVEELTISEVQKLIKAKYPQIDIEQLEFTITDQQNGHILVKAKNDSKDYIGEVNFNVAAKIDLTKEIKVNGLGKVNEVTEDEIKRVVNEANAGKSIKWEQLKITINGNKITIKAVDDSADYSNTSELSFEISAKQNLNTIIKINETLKVEELTISEVQKLIKAKYPQIDIEQLEFTITDQQNGHILVKAKNDSKDYIGEVNFNVAAKIDLTKEIKVNGLGKVNEVTEDEIKRVVNEANAGKSIKWERLKITINGNKITIKAVDDSADYSNTSELSFEISAKQNLNTIIKINETLKVEELTISEVQKLIKAKYPQIDIEQLEFTITDQQNGHILVKAKNDSKDYIGEVNFNVAAKIDLTKEIKVNGLGKVNEVTEDEIKRVVNEANAGKSIKWEQLKITINGNKITIKAVDDSADYSNTSELSFEISAKQNLNTIIKINETLKVEELTISEVQKLIKAKYPQIDIEQLEFTITDQQNGHILVKAKNDSKDYIGEVNFNVAAKIDLTKEIKVNGLGKVNEVTEDEIKRVVNEANAGKEIKWEQLKITINGNNITIKAVDDSADYSNTTHLSFNVTAKIDLTKEIKVNGLGKVNEVTEDEIKRIVNEANVGKSIKWEQLKITINGNNITIKAVDGSADYSNTSELSFEISAKQNLSQIIKINNWGKVNTVDDIIRLINNKYPQIDTNQLEFTILDTENNSFLIRAKVDSKDYIGEIKITTSNKPDIITLIKDKKIKFELGEIEEKNINEKYFAEIIKKIFKDANVDNLNFKIRIDKENKKIIVDFSSDDNYSGELTFRYKLLDANKQRIRRNIITITLSILLGALIVTIPILIIILLNRKSRSKKLNNNGEKNNKKN</sequence>
<dbReference type="Proteomes" id="UP000501728">
    <property type="component" value="Chromosome"/>
</dbReference>
<dbReference type="Pfam" id="PF03382">
    <property type="entry name" value="DUF285"/>
    <property type="match status" value="4"/>
</dbReference>
<dbReference type="InterPro" id="IPR005046">
    <property type="entry name" value="DUF285"/>
</dbReference>
<feature type="transmembrane region" description="Helical" evidence="1">
    <location>
        <begin position="7"/>
        <end position="25"/>
    </location>
</feature>
<accession>A0A858U5I3</accession>
<keyword evidence="1" id="KW-0812">Transmembrane</keyword>
<keyword evidence="1" id="KW-1133">Transmembrane helix</keyword>
<dbReference type="NCBIfam" id="TIGR02167">
    <property type="entry name" value="Liste_lipo_26"/>
    <property type="match status" value="1"/>
</dbReference>
<gene>
    <name evidence="2" type="ORF">HGG64_02320</name>
</gene>
<evidence type="ECO:0000313" key="2">
    <source>
        <dbReference type="EMBL" id="QJG66525.1"/>
    </source>
</evidence>
<feature type="transmembrane region" description="Helical" evidence="1">
    <location>
        <begin position="2475"/>
        <end position="2499"/>
    </location>
</feature>
<dbReference type="EMBL" id="CP051480">
    <property type="protein sequence ID" value="QJG66525.1"/>
    <property type="molecule type" value="Genomic_DNA"/>
</dbReference>
<proteinExistence type="predicted"/>